<proteinExistence type="predicted"/>
<name>A0A1B0EU28_LUTLO</name>
<keyword evidence="1" id="KW-1133">Transmembrane helix</keyword>
<organism evidence="3 4">
    <name type="scientific">Lutzomyia longipalpis</name>
    <name type="common">Sand fly</name>
    <dbReference type="NCBI Taxonomy" id="7200"/>
    <lineage>
        <taxon>Eukaryota</taxon>
        <taxon>Metazoa</taxon>
        <taxon>Ecdysozoa</taxon>
        <taxon>Arthropoda</taxon>
        <taxon>Hexapoda</taxon>
        <taxon>Insecta</taxon>
        <taxon>Pterygota</taxon>
        <taxon>Neoptera</taxon>
        <taxon>Endopterygota</taxon>
        <taxon>Diptera</taxon>
        <taxon>Nematocera</taxon>
        <taxon>Psychodoidea</taxon>
        <taxon>Psychodidae</taxon>
        <taxon>Lutzomyia</taxon>
        <taxon>Lutzomyia</taxon>
    </lineage>
</organism>
<keyword evidence="2" id="KW-0732">Signal</keyword>
<sequence length="144" mass="15965">MKVTVFLFLFIGYFFFIHSLPLDEDFGDALSDLNPQELGEDRVQNVEELAESERMKRSPFGIIEDIITIITITIIMATITMDMDGATTTIIIITMGIIMGGMVITTTTTSTIMGIGDRRSTCSCPPVDIMFICFIFYAADKIPG</sequence>
<accession>A0A1B0EU28</accession>
<keyword evidence="1" id="KW-0472">Membrane</keyword>
<dbReference type="VEuPathDB" id="VectorBase:LLOJ004358"/>
<feature type="chain" id="PRO_5008407040" description="Secreted protein" evidence="2">
    <location>
        <begin position="20"/>
        <end position="144"/>
    </location>
</feature>
<evidence type="ECO:0000256" key="1">
    <source>
        <dbReference type="SAM" id="Phobius"/>
    </source>
</evidence>
<keyword evidence="4" id="KW-1185">Reference proteome</keyword>
<protein>
    <recommendedName>
        <fullName evidence="5">Secreted protein</fullName>
    </recommendedName>
</protein>
<evidence type="ECO:0000313" key="4">
    <source>
        <dbReference type="Proteomes" id="UP000092461"/>
    </source>
</evidence>
<feature type="transmembrane region" description="Helical" evidence="1">
    <location>
        <begin position="91"/>
        <end position="115"/>
    </location>
</feature>
<feature type="signal peptide" evidence="2">
    <location>
        <begin position="1"/>
        <end position="19"/>
    </location>
</feature>
<dbReference type="EnsemblMetazoa" id="LLOJ004358-RA">
    <property type="protein sequence ID" value="LLOJ004358-PA"/>
    <property type="gene ID" value="LLOJ004358"/>
</dbReference>
<dbReference type="AlphaFoldDB" id="A0A1B0EU28"/>
<reference evidence="3" key="1">
    <citation type="submission" date="2020-05" db="UniProtKB">
        <authorList>
            <consortium name="EnsemblMetazoa"/>
        </authorList>
    </citation>
    <scope>IDENTIFICATION</scope>
    <source>
        <strain evidence="3">Jacobina</strain>
    </source>
</reference>
<evidence type="ECO:0000256" key="2">
    <source>
        <dbReference type="SAM" id="SignalP"/>
    </source>
</evidence>
<evidence type="ECO:0008006" key="5">
    <source>
        <dbReference type="Google" id="ProtNLM"/>
    </source>
</evidence>
<evidence type="ECO:0000313" key="3">
    <source>
        <dbReference type="EnsemblMetazoa" id="LLOJ004358-PA"/>
    </source>
</evidence>
<dbReference type="Proteomes" id="UP000092461">
    <property type="component" value="Unassembled WGS sequence"/>
</dbReference>
<dbReference type="EMBL" id="AJWK01013697">
    <property type="status" value="NOT_ANNOTATED_CDS"/>
    <property type="molecule type" value="Genomic_DNA"/>
</dbReference>
<feature type="transmembrane region" description="Helical" evidence="1">
    <location>
        <begin position="60"/>
        <end position="79"/>
    </location>
</feature>
<keyword evidence="1" id="KW-0812">Transmembrane</keyword>